<dbReference type="GO" id="GO:0051239">
    <property type="term" value="P:regulation of multicellular organismal process"/>
    <property type="evidence" value="ECO:0007669"/>
    <property type="project" value="UniProtKB-ARBA"/>
</dbReference>
<evidence type="ECO:0000256" key="9">
    <source>
        <dbReference type="SAM" id="MobiDB-lite"/>
    </source>
</evidence>
<dbReference type="FunFam" id="2.60.200.10:FF:000001">
    <property type="entry name" value="Mothers against decapentaplegic homolog"/>
    <property type="match status" value="1"/>
</dbReference>
<dbReference type="STRING" id="144512.A0A0V0TVR7"/>
<dbReference type="EMBL" id="JYDJ01000127">
    <property type="protein sequence ID" value="KRX43132.1"/>
    <property type="molecule type" value="Genomic_DNA"/>
</dbReference>
<dbReference type="InterPro" id="IPR008984">
    <property type="entry name" value="SMAD_FHA_dom_sf"/>
</dbReference>
<accession>A0A0V0TVR7</accession>
<dbReference type="InterPro" id="IPR013790">
    <property type="entry name" value="Dwarfin"/>
</dbReference>
<evidence type="ECO:0000313" key="13">
    <source>
        <dbReference type="Proteomes" id="UP000055048"/>
    </source>
</evidence>
<evidence type="ECO:0000256" key="1">
    <source>
        <dbReference type="ARBA" id="ARBA00005545"/>
    </source>
</evidence>
<dbReference type="PROSITE" id="PS51075">
    <property type="entry name" value="MH1"/>
    <property type="match status" value="1"/>
</dbReference>
<proteinExistence type="inferred from homology"/>
<dbReference type="GO" id="GO:0009653">
    <property type="term" value="P:anatomical structure morphogenesis"/>
    <property type="evidence" value="ECO:0007669"/>
    <property type="project" value="TreeGrafter"/>
</dbReference>
<keyword evidence="5 8" id="KW-0805">Transcription regulation</keyword>
<dbReference type="GO" id="GO:0005737">
    <property type="term" value="C:cytoplasm"/>
    <property type="evidence" value="ECO:0007669"/>
    <property type="project" value="UniProtKB-SubCell"/>
</dbReference>
<protein>
    <recommendedName>
        <fullName evidence="8">Mothers against decapentaplegic homolog</fullName>
        <shortName evidence="8">MAD homolog</shortName>
        <shortName evidence="8">Mothers against DPP homolog</shortName>
    </recommendedName>
    <alternativeName>
        <fullName evidence="8">SMAD family member</fullName>
    </alternativeName>
</protein>
<feature type="domain" description="MH1" evidence="10">
    <location>
        <begin position="19"/>
        <end position="149"/>
    </location>
</feature>
<dbReference type="Gene3D" id="3.90.520.10">
    <property type="entry name" value="SMAD MH1 domain"/>
    <property type="match status" value="1"/>
</dbReference>
<dbReference type="OrthoDB" id="5794312at2759"/>
<dbReference type="PANTHER" id="PTHR13703">
    <property type="entry name" value="SMAD"/>
    <property type="match status" value="1"/>
</dbReference>
<reference evidence="12 13" key="1">
    <citation type="submission" date="2015-01" db="EMBL/GenBank/DDBJ databases">
        <title>Evolution of Trichinella species and genotypes.</title>
        <authorList>
            <person name="Korhonen P.K."/>
            <person name="Edoardo P."/>
            <person name="Giuseppe L.R."/>
            <person name="Gasser R.B."/>
        </authorList>
    </citation>
    <scope>NUCLEOTIDE SEQUENCE [LARGE SCALE GENOMIC DNA]</scope>
    <source>
        <strain evidence="12">ISS417</strain>
    </source>
</reference>
<keyword evidence="13" id="KW-1185">Reference proteome</keyword>
<gene>
    <name evidence="12" type="primary">SMAD3</name>
    <name evidence="12" type="ORF">T05_2584</name>
</gene>
<evidence type="ECO:0000256" key="4">
    <source>
        <dbReference type="ARBA" id="ARBA00022833"/>
    </source>
</evidence>
<comment type="subcellular location">
    <subcellularLocation>
        <location evidence="8">Cytoplasm</location>
    </subcellularLocation>
    <subcellularLocation>
        <location evidence="8">Nucleus</location>
    </subcellularLocation>
</comment>
<evidence type="ECO:0000256" key="7">
    <source>
        <dbReference type="ARBA" id="ARBA00023242"/>
    </source>
</evidence>
<comment type="caution">
    <text evidence="12">The sequence shown here is derived from an EMBL/GenBank/DDBJ whole genome shotgun (WGS) entry which is preliminary data.</text>
</comment>
<evidence type="ECO:0000256" key="6">
    <source>
        <dbReference type="ARBA" id="ARBA00023163"/>
    </source>
</evidence>
<dbReference type="PANTHER" id="PTHR13703:SF25">
    <property type="entry name" value="MOTHERS AGAINST DECAPENTAPLEGIC HOMOLOG"/>
    <property type="match status" value="1"/>
</dbReference>
<dbReference type="SMART" id="SM00523">
    <property type="entry name" value="DWA"/>
    <property type="match status" value="1"/>
</dbReference>
<dbReference type="AlphaFoldDB" id="A0A0V0TVR7"/>
<dbReference type="GO" id="GO:0070411">
    <property type="term" value="F:I-SMAD binding"/>
    <property type="evidence" value="ECO:0007669"/>
    <property type="project" value="TreeGrafter"/>
</dbReference>
<evidence type="ECO:0000256" key="2">
    <source>
        <dbReference type="ARBA" id="ARBA00022490"/>
    </source>
</evidence>
<dbReference type="GO" id="GO:0045944">
    <property type="term" value="P:positive regulation of transcription by RNA polymerase II"/>
    <property type="evidence" value="ECO:0007669"/>
    <property type="project" value="TreeGrafter"/>
</dbReference>
<feature type="compositionally biased region" description="Low complexity" evidence="9">
    <location>
        <begin position="239"/>
        <end position="270"/>
    </location>
</feature>
<dbReference type="Proteomes" id="UP000055048">
    <property type="component" value="Unassembled WGS sequence"/>
</dbReference>
<feature type="domain" description="MH2" evidence="11">
    <location>
        <begin position="310"/>
        <end position="503"/>
    </location>
</feature>
<dbReference type="InterPro" id="IPR003619">
    <property type="entry name" value="MAD_homology1_Dwarfin-type"/>
</dbReference>
<dbReference type="GO" id="GO:0071144">
    <property type="term" value="C:heteromeric SMAD protein complex"/>
    <property type="evidence" value="ECO:0007669"/>
    <property type="project" value="TreeGrafter"/>
</dbReference>
<evidence type="ECO:0000259" key="11">
    <source>
        <dbReference type="PROSITE" id="PS51076"/>
    </source>
</evidence>
<dbReference type="PROSITE" id="PS51076">
    <property type="entry name" value="MH2"/>
    <property type="match status" value="1"/>
</dbReference>
<dbReference type="GO" id="GO:0046872">
    <property type="term" value="F:metal ion binding"/>
    <property type="evidence" value="ECO:0007669"/>
    <property type="project" value="UniProtKB-KW"/>
</dbReference>
<feature type="region of interest" description="Disordered" evidence="9">
    <location>
        <begin position="200"/>
        <end position="280"/>
    </location>
</feature>
<dbReference type="InterPro" id="IPR017855">
    <property type="entry name" value="SMAD-like_dom_sf"/>
</dbReference>
<dbReference type="GO" id="GO:0000981">
    <property type="term" value="F:DNA-binding transcription factor activity, RNA polymerase II-specific"/>
    <property type="evidence" value="ECO:0007669"/>
    <property type="project" value="TreeGrafter"/>
</dbReference>
<dbReference type="InterPro" id="IPR036578">
    <property type="entry name" value="SMAD_MH1_sf"/>
</dbReference>
<dbReference type="InterPro" id="IPR001132">
    <property type="entry name" value="SMAD_dom_Dwarfin-type"/>
</dbReference>
<evidence type="ECO:0000256" key="8">
    <source>
        <dbReference type="RuleBase" id="RU361195"/>
    </source>
</evidence>
<evidence type="ECO:0000313" key="12">
    <source>
        <dbReference type="EMBL" id="KRX43132.1"/>
    </source>
</evidence>
<keyword evidence="4" id="KW-0862">Zinc</keyword>
<dbReference type="GO" id="GO:0050793">
    <property type="term" value="P:regulation of developmental process"/>
    <property type="evidence" value="ECO:0007669"/>
    <property type="project" value="UniProtKB-ARBA"/>
</dbReference>
<dbReference type="InterPro" id="IPR013019">
    <property type="entry name" value="MAD_homology_MH1"/>
</dbReference>
<dbReference type="GO" id="GO:0060395">
    <property type="term" value="P:SMAD protein signal transduction"/>
    <property type="evidence" value="ECO:0007669"/>
    <property type="project" value="TreeGrafter"/>
</dbReference>
<dbReference type="GO" id="GO:0009791">
    <property type="term" value="P:post-embryonic development"/>
    <property type="evidence" value="ECO:0007669"/>
    <property type="project" value="UniProtKB-ARBA"/>
</dbReference>
<sequence length="503" mass="57036">MAANMMSMFTSGLLSPPNPIVKKLVALRLAPEGVAERDEDRKWCEKAVKSLVKKLKKSGLVEELDKTITTQDPSTKCITIPRSLDGRLQVSQRKGLPHVIYCKMWRFPDLQSHHQLKPVPHCQYAFNLKKEEVCVNPYHYDKIENPVLPPILVPKNFSNGTESLAPGTLNSAENGGPIDRMEMFRLPLVSKFENSGVPDNVDFPGPDAPTYPIIPLTVDSPMTGYLSEESETMDHHHQQQQQQQQQHQQQQHQQQQQQQQHQQQHQQQQQHQHEQQESPMNGAVDTASLMRGPALHPECLTVEYCEPPFWCSVSYYEMNKRLGETFHASQPSLTVDGFCDPSNAERFCLGLLSNVNRTPNVVEARKHVGRGARFYYIGGEVFAECMSESAIFVQSPNCNQRYGWHPATVCKVPPGCNLKIFNNQEFAALLSMSVPQGFEAVYALTRMCTIRVSFVKGWGAEYRRQTITSTPCWIELHLNGPLQWLDRVLTQMEGPSNHINSFT</sequence>
<keyword evidence="3" id="KW-0479">Metal-binding</keyword>
<dbReference type="Gene3D" id="2.60.200.10">
    <property type="match status" value="1"/>
</dbReference>
<dbReference type="GO" id="GO:0000978">
    <property type="term" value="F:RNA polymerase II cis-regulatory region sequence-specific DNA binding"/>
    <property type="evidence" value="ECO:0007669"/>
    <property type="project" value="TreeGrafter"/>
</dbReference>
<dbReference type="SUPFAM" id="SSF56366">
    <property type="entry name" value="SMAD MH1 domain"/>
    <property type="match status" value="1"/>
</dbReference>
<keyword evidence="7 8" id="KW-0539">Nucleus</keyword>
<evidence type="ECO:0000259" key="10">
    <source>
        <dbReference type="PROSITE" id="PS51075"/>
    </source>
</evidence>
<dbReference type="GO" id="GO:0032924">
    <property type="term" value="P:activin receptor signaling pathway"/>
    <property type="evidence" value="ECO:0007669"/>
    <property type="project" value="TreeGrafter"/>
</dbReference>
<keyword evidence="6 8" id="KW-0804">Transcription</keyword>
<dbReference type="SUPFAM" id="SSF49879">
    <property type="entry name" value="SMAD/FHA domain"/>
    <property type="match status" value="1"/>
</dbReference>
<evidence type="ECO:0000256" key="3">
    <source>
        <dbReference type="ARBA" id="ARBA00022723"/>
    </source>
</evidence>
<keyword evidence="2 8" id="KW-0963">Cytoplasm</keyword>
<name>A0A0V0TVR7_9BILA</name>
<dbReference type="CDD" id="cd10985">
    <property type="entry name" value="MH2_SMAD_2_3"/>
    <property type="match status" value="1"/>
</dbReference>
<dbReference type="Pfam" id="PF03166">
    <property type="entry name" value="MH2"/>
    <property type="match status" value="1"/>
</dbReference>
<dbReference type="GO" id="GO:0030154">
    <property type="term" value="P:cell differentiation"/>
    <property type="evidence" value="ECO:0007669"/>
    <property type="project" value="TreeGrafter"/>
</dbReference>
<dbReference type="SMART" id="SM00524">
    <property type="entry name" value="DWB"/>
    <property type="match status" value="1"/>
</dbReference>
<dbReference type="SUPFAM" id="SSF81995">
    <property type="entry name" value="beta-sandwich domain of Sec23/24"/>
    <property type="match status" value="1"/>
</dbReference>
<organism evidence="12 13">
    <name type="scientific">Trichinella murrelli</name>
    <dbReference type="NCBI Taxonomy" id="144512"/>
    <lineage>
        <taxon>Eukaryota</taxon>
        <taxon>Metazoa</taxon>
        <taxon>Ecdysozoa</taxon>
        <taxon>Nematoda</taxon>
        <taxon>Enoplea</taxon>
        <taxon>Dorylaimia</taxon>
        <taxon>Trichinellida</taxon>
        <taxon>Trichinellidae</taxon>
        <taxon>Trichinella</taxon>
    </lineage>
</organism>
<comment type="similarity">
    <text evidence="1 8">Belongs to the dwarfin/SMAD family.</text>
</comment>
<evidence type="ECO:0000256" key="5">
    <source>
        <dbReference type="ARBA" id="ARBA00023015"/>
    </source>
</evidence>
<dbReference type="Pfam" id="PF03165">
    <property type="entry name" value="MH1"/>
    <property type="match status" value="1"/>
</dbReference>